<dbReference type="Proteomes" id="UP000030944">
    <property type="component" value="Chromosome"/>
</dbReference>
<dbReference type="GO" id="GO:0046417">
    <property type="term" value="P:chorismate metabolic process"/>
    <property type="evidence" value="ECO:0007669"/>
    <property type="project" value="InterPro"/>
</dbReference>
<dbReference type="PROSITE" id="PS00105">
    <property type="entry name" value="AA_TRANSFER_CLASS_1"/>
    <property type="match status" value="1"/>
</dbReference>
<keyword evidence="6" id="KW-0663">Pyridoxal phosphate</keyword>
<evidence type="ECO:0000256" key="3">
    <source>
        <dbReference type="ARBA" id="ARBA00011738"/>
    </source>
</evidence>
<evidence type="ECO:0000256" key="4">
    <source>
        <dbReference type="ARBA" id="ARBA00022576"/>
    </source>
</evidence>
<dbReference type="InterPro" id="IPR004838">
    <property type="entry name" value="NHTrfase_class1_PyrdxlP-BS"/>
</dbReference>
<evidence type="ECO:0000256" key="2">
    <source>
        <dbReference type="ARBA" id="ARBA00007441"/>
    </source>
</evidence>
<evidence type="ECO:0000256" key="7">
    <source>
        <dbReference type="RuleBase" id="RU000481"/>
    </source>
</evidence>
<dbReference type="Gene3D" id="3.40.640.10">
    <property type="entry name" value="Type I PLP-dependent aspartate aminotransferase-like (Major domain)"/>
    <property type="match status" value="1"/>
</dbReference>
<dbReference type="SMART" id="SM00830">
    <property type="entry name" value="CM_2"/>
    <property type="match status" value="1"/>
</dbReference>
<dbReference type="EC" id="2.6.1.-" evidence="7"/>
<evidence type="ECO:0000256" key="6">
    <source>
        <dbReference type="ARBA" id="ARBA00022898"/>
    </source>
</evidence>
<gene>
    <name evidence="9" type="ORF">T478_0471</name>
</gene>
<dbReference type="SUPFAM" id="SSF53383">
    <property type="entry name" value="PLP-dependent transferases"/>
    <property type="match status" value="1"/>
</dbReference>
<dbReference type="GeneID" id="24816364"/>
<dbReference type="InterPro" id="IPR002701">
    <property type="entry name" value="CM_II_prokaryot"/>
</dbReference>
<comment type="subunit">
    <text evidence="3">Homodimer.</text>
</comment>
<dbReference type="SUPFAM" id="SSF48600">
    <property type="entry name" value="Chorismate mutase II"/>
    <property type="match status" value="1"/>
</dbReference>
<dbReference type="InterPro" id="IPR015421">
    <property type="entry name" value="PyrdxlP-dep_Trfase_major"/>
</dbReference>
<keyword evidence="9" id="KW-0413">Isomerase</keyword>
<dbReference type="Gene3D" id="1.20.59.10">
    <property type="entry name" value="Chorismate mutase"/>
    <property type="match status" value="1"/>
</dbReference>
<protein>
    <recommendedName>
        <fullName evidence="7">Aminotransferase</fullName>
        <ecNumber evidence="7">2.6.1.-</ecNumber>
    </recommendedName>
</protein>
<dbReference type="InterPro" id="IPR004839">
    <property type="entry name" value="Aminotransferase_I/II_large"/>
</dbReference>
<dbReference type="OrthoDB" id="372018at2157"/>
<evidence type="ECO:0000256" key="1">
    <source>
        <dbReference type="ARBA" id="ARBA00001933"/>
    </source>
</evidence>
<dbReference type="InterPro" id="IPR015422">
    <property type="entry name" value="PyrdxlP-dep_Trfase_small"/>
</dbReference>
<dbReference type="Pfam" id="PF00155">
    <property type="entry name" value="Aminotran_1_2"/>
    <property type="match status" value="1"/>
</dbReference>
<dbReference type="RefSeq" id="WP_177313232.1">
    <property type="nucleotide sequence ID" value="NZ_CP007026.1"/>
</dbReference>
<feature type="domain" description="Chorismate mutase" evidence="8">
    <location>
        <begin position="1"/>
        <end position="89"/>
    </location>
</feature>
<dbReference type="GO" id="GO:0006520">
    <property type="term" value="P:amino acid metabolic process"/>
    <property type="evidence" value="ECO:0007669"/>
    <property type="project" value="InterPro"/>
</dbReference>
<dbReference type="KEGG" id="nbv:T478_0471"/>
<organism evidence="9 10">
    <name type="scientific">Candidatus Nitrosopelagicus brevis</name>
    <dbReference type="NCBI Taxonomy" id="1410606"/>
    <lineage>
        <taxon>Archaea</taxon>
        <taxon>Nitrososphaerota</taxon>
    </lineage>
</organism>
<sequence>MTEIEELRKKIEVITIEMLSLLKTRTEIAQEIGKIKNQQGMSVSNESREDELRELVKKTCQEINFDSNTALKFLNFLLNESIKVQSSTSNTHLAIFLKAKELEQQGKKIIHLEVGEPDFQPPLNVKKSLSEVYDKGFGKYGPAKGLPEFRTKLAEFANNNFDAGVNLENVMVTPGARFGVFLAITTLLDPSDEIIVIEPAWPAYRQCAINSGIKVRSIKTKLENKWEPDLDEISSCINENTKMIVLNYPNNPTGKILPKTLQDQIVNIAKENNLYILSDEIYSNYSNGEWSSILSYNYEKSIVTQSFSKSHSMTGYRIGYLVSSKDIIEKLTKLQALCLTNVSEPIQYTAMNSLGDDVTKNTEIMNERLTKLEEICKEMELEFVKPDGAMYIFARTKNPINTSDLSEELLNHGVAIAPGIGFGDYNEFFRISACLDIKTLIEGMDIIKTRL</sequence>
<dbReference type="GO" id="GO:0004106">
    <property type="term" value="F:chorismate mutase activity"/>
    <property type="evidence" value="ECO:0007669"/>
    <property type="project" value="InterPro"/>
</dbReference>
<dbReference type="GO" id="GO:0008483">
    <property type="term" value="F:transaminase activity"/>
    <property type="evidence" value="ECO:0007669"/>
    <property type="project" value="UniProtKB-KW"/>
</dbReference>
<dbReference type="HOGENOM" id="CLU_017584_4_3_2"/>
<dbReference type="PANTHER" id="PTHR46383">
    <property type="entry name" value="ASPARTATE AMINOTRANSFERASE"/>
    <property type="match status" value="1"/>
</dbReference>
<reference evidence="9 10" key="1">
    <citation type="journal article" date="2015" name="Proc. Natl. Acad. Sci. U.S.A.">
        <title>Genomic and proteomic characterization of "Candidatus Nitrosopelagicus brevis": An ammonia-oxidizing archaeon from the open ocean.</title>
        <authorList>
            <person name="Santoro A.E."/>
            <person name="Dupont C.L."/>
            <person name="Richter R.A."/>
            <person name="Craig M.T."/>
            <person name="Carini P."/>
            <person name="McIlvin M.R."/>
            <person name="Yang Y."/>
            <person name="Orsi W.D."/>
            <person name="Moran D.M."/>
            <person name="Saito M.A."/>
        </authorList>
    </citation>
    <scope>NUCLEOTIDE SEQUENCE [LARGE SCALE GENOMIC DNA]</scope>
    <source>
        <strain evidence="10">V2</strain>
    </source>
</reference>
<dbReference type="PROSITE" id="PS51168">
    <property type="entry name" value="CHORISMATE_MUT_2"/>
    <property type="match status" value="1"/>
</dbReference>
<keyword evidence="5 7" id="KW-0808">Transferase</keyword>
<evidence type="ECO:0000313" key="10">
    <source>
        <dbReference type="Proteomes" id="UP000030944"/>
    </source>
</evidence>
<dbReference type="InterPro" id="IPR015424">
    <property type="entry name" value="PyrdxlP-dep_Trfase"/>
</dbReference>
<proteinExistence type="inferred from homology"/>
<dbReference type="STRING" id="1410606.T478_0471"/>
<comment type="cofactor">
    <cofactor evidence="1 7">
        <name>pyridoxal 5'-phosphate</name>
        <dbReference type="ChEBI" id="CHEBI:597326"/>
    </cofactor>
</comment>
<dbReference type="AlphaFoldDB" id="A0A0A7UZQ4"/>
<dbReference type="CDD" id="cd00609">
    <property type="entry name" value="AAT_like"/>
    <property type="match status" value="1"/>
</dbReference>
<dbReference type="InterPro" id="IPR036263">
    <property type="entry name" value="Chorismate_II_sf"/>
</dbReference>
<evidence type="ECO:0000313" key="9">
    <source>
        <dbReference type="EMBL" id="AJA92257.1"/>
    </source>
</evidence>
<dbReference type="InterPro" id="IPR036979">
    <property type="entry name" value="CM_dom_sf"/>
</dbReference>
<evidence type="ECO:0000259" key="8">
    <source>
        <dbReference type="PROSITE" id="PS51168"/>
    </source>
</evidence>
<dbReference type="Gene3D" id="3.90.1150.10">
    <property type="entry name" value="Aspartate Aminotransferase, domain 1"/>
    <property type="match status" value="1"/>
</dbReference>
<dbReference type="GO" id="GO:0030170">
    <property type="term" value="F:pyridoxal phosphate binding"/>
    <property type="evidence" value="ECO:0007669"/>
    <property type="project" value="InterPro"/>
</dbReference>
<dbReference type="PANTHER" id="PTHR46383:SF1">
    <property type="entry name" value="ASPARTATE AMINOTRANSFERASE"/>
    <property type="match status" value="1"/>
</dbReference>
<keyword evidence="4 7" id="KW-0032">Aminotransferase</keyword>
<accession>A0A0A7UZQ4</accession>
<dbReference type="Pfam" id="PF01817">
    <property type="entry name" value="CM_2"/>
    <property type="match status" value="1"/>
</dbReference>
<comment type="similarity">
    <text evidence="2 7">Belongs to the class-I pyridoxal-phosphate-dependent aminotransferase family.</text>
</comment>
<name>A0A0A7UZQ4_9ARCH</name>
<evidence type="ECO:0000256" key="5">
    <source>
        <dbReference type="ARBA" id="ARBA00022679"/>
    </source>
</evidence>
<dbReference type="InterPro" id="IPR050596">
    <property type="entry name" value="AspAT/PAT-like"/>
</dbReference>
<dbReference type="EMBL" id="CP007026">
    <property type="protein sequence ID" value="AJA92257.1"/>
    <property type="molecule type" value="Genomic_DNA"/>
</dbReference>